<dbReference type="AlphaFoldDB" id="A0A914R3D3"/>
<sequence length="73" mass="8094">MVSQKSSSKRSPRRRRAQDVGGGTSTKEETSTATPVTSKYFGEESELPLDRVRPPLPSSQRKSSRFVTNCYAT</sequence>
<evidence type="ECO:0000256" key="1">
    <source>
        <dbReference type="SAM" id="MobiDB-lite"/>
    </source>
</evidence>
<accession>A0A914R3D3</accession>
<dbReference type="WBParaSite" id="PEQ_0000111401-mRNA-1">
    <property type="protein sequence ID" value="PEQ_0000111401-mRNA-1"/>
    <property type="gene ID" value="PEQ_0000111401"/>
</dbReference>
<feature type="compositionally biased region" description="Polar residues" evidence="1">
    <location>
        <begin position="58"/>
        <end position="73"/>
    </location>
</feature>
<dbReference type="Proteomes" id="UP000887564">
    <property type="component" value="Unplaced"/>
</dbReference>
<protein>
    <submittedName>
        <fullName evidence="3">Uncharacterized protein</fullName>
    </submittedName>
</protein>
<evidence type="ECO:0000313" key="2">
    <source>
        <dbReference type="Proteomes" id="UP000887564"/>
    </source>
</evidence>
<reference evidence="3" key="1">
    <citation type="submission" date="2022-11" db="UniProtKB">
        <authorList>
            <consortium name="WormBaseParasite"/>
        </authorList>
    </citation>
    <scope>IDENTIFICATION</scope>
</reference>
<name>A0A914R3D3_PAREQ</name>
<evidence type="ECO:0000313" key="3">
    <source>
        <dbReference type="WBParaSite" id="PEQ_0000111401-mRNA-1"/>
    </source>
</evidence>
<proteinExistence type="predicted"/>
<feature type="region of interest" description="Disordered" evidence="1">
    <location>
        <begin position="1"/>
        <end position="73"/>
    </location>
</feature>
<feature type="compositionally biased region" description="Basic residues" evidence="1">
    <location>
        <begin position="7"/>
        <end position="16"/>
    </location>
</feature>
<organism evidence="2 3">
    <name type="scientific">Parascaris equorum</name>
    <name type="common">Equine roundworm</name>
    <dbReference type="NCBI Taxonomy" id="6256"/>
    <lineage>
        <taxon>Eukaryota</taxon>
        <taxon>Metazoa</taxon>
        <taxon>Ecdysozoa</taxon>
        <taxon>Nematoda</taxon>
        <taxon>Chromadorea</taxon>
        <taxon>Rhabditida</taxon>
        <taxon>Spirurina</taxon>
        <taxon>Ascaridomorpha</taxon>
        <taxon>Ascaridoidea</taxon>
        <taxon>Ascarididae</taxon>
        <taxon>Parascaris</taxon>
    </lineage>
</organism>
<keyword evidence="2" id="KW-1185">Reference proteome</keyword>